<dbReference type="InterPro" id="IPR014710">
    <property type="entry name" value="RmlC-like_jellyroll"/>
</dbReference>
<feature type="non-terminal residue" evidence="2">
    <location>
        <position position="1"/>
    </location>
</feature>
<dbReference type="PANTHER" id="PTHR23011:SF28">
    <property type="entry name" value="CYCLIC NUCLEOTIDE-BINDING DOMAIN CONTAINING PROTEIN"/>
    <property type="match status" value="1"/>
</dbReference>
<name>A0A382JFR6_9ZZZZ</name>
<feature type="domain" description="Cyclic nucleotide-binding" evidence="1">
    <location>
        <begin position="1"/>
        <end position="87"/>
    </location>
</feature>
<dbReference type="CDD" id="cd00038">
    <property type="entry name" value="CAP_ED"/>
    <property type="match status" value="1"/>
</dbReference>
<evidence type="ECO:0000313" key="2">
    <source>
        <dbReference type="EMBL" id="SVC10495.1"/>
    </source>
</evidence>
<proteinExistence type="predicted"/>
<dbReference type="SUPFAM" id="SSF51206">
    <property type="entry name" value="cAMP-binding domain-like"/>
    <property type="match status" value="1"/>
</dbReference>
<reference evidence="2" key="1">
    <citation type="submission" date="2018-05" db="EMBL/GenBank/DDBJ databases">
        <authorList>
            <person name="Lanie J.A."/>
            <person name="Ng W.-L."/>
            <person name="Kazmierczak K.M."/>
            <person name="Andrzejewski T.M."/>
            <person name="Davidsen T.M."/>
            <person name="Wayne K.J."/>
            <person name="Tettelin H."/>
            <person name="Glass J.I."/>
            <person name="Rusch D."/>
            <person name="Podicherti R."/>
            <person name="Tsui H.-C.T."/>
            <person name="Winkler M.E."/>
        </authorList>
    </citation>
    <scope>NUCLEOTIDE SEQUENCE</scope>
</reference>
<dbReference type="PANTHER" id="PTHR23011">
    <property type="entry name" value="CYCLIC NUCLEOTIDE-BINDING DOMAIN CONTAINING PROTEIN"/>
    <property type="match status" value="1"/>
</dbReference>
<feature type="non-terminal residue" evidence="2">
    <location>
        <position position="87"/>
    </location>
</feature>
<organism evidence="2">
    <name type="scientific">marine metagenome</name>
    <dbReference type="NCBI Taxonomy" id="408172"/>
    <lineage>
        <taxon>unclassified sequences</taxon>
        <taxon>metagenomes</taxon>
        <taxon>ecological metagenomes</taxon>
    </lineage>
</organism>
<dbReference type="AlphaFoldDB" id="A0A382JFR6"/>
<dbReference type="PRINTS" id="PR00103">
    <property type="entry name" value="CAMPKINASE"/>
</dbReference>
<evidence type="ECO:0000259" key="1">
    <source>
        <dbReference type="PROSITE" id="PS50042"/>
    </source>
</evidence>
<gene>
    <name evidence="2" type="ORF">METZ01_LOCUS263349</name>
</gene>
<protein>
    <recommendedName>
        <fullName evidence="1">Cyclic nucleotide-binding domain-containing protein</fullName>
    </recommendedName>
</protein>
<dbReference type="EMBL" id="UINC01073821">
    <property type="protein sequence ID" value="SVC10495.1"/>
    <property type="molecule type" value="Genomic_DNA"/>
</dbReference>
<dbReference type="Gene3D" id="2.60.120.10">
    <property type="entry name" value="Jelly Rolls"/>
    <property type="match status" value="1"/>
</dbReference>
<dbReference type="PROSITE" id="PS50042">
    <property type="entry name" value="CNMP_BINDING_3"/>
    <property type="match status" value="1"/>
</dbReference>
<accession>A0A382JFR6</accession>
<sequence>VFVVKEYRQGKKIIRQGTHGTSAFLIKKGTVEVYLEDAEGNKKVLAKLKENDLSGKMAMVSACERTATVIALKDCEIAVLNREKYLT</sequence>
<dbReference type="Pfam" id="PF00027">
    <property type="entry name" value="cNMP_binding"/>
    <property type="match status" value="1"/>
</dbReference>
<dbReference type="InterPro" id="IPR018490">
    <property type="entry name" value="cNMP-bd_dom_sf"/>
</dbReference>
<dbReference type="InterPro" id="IPR000595">
    <property type="entry name" value="cNMP-bd_dom"/>
</dbReference>